<evidence type="ECO:0000313" key="2">
    <source>
        <dbReference type="EMBL" id="TCZ75428.1"/>
    </source>
</evidence>
<dbReference type="RefSeq" id="WP_132419393.1">
    <property type="nucleotide sequence ID" value="NZ_SKFG01000020.1"/>
</dbReference>
<evidence type="ECO:0000256" key="1">
    <source>
        <dbReference type="SAM" id="Phobius"/>
    </source>
</evidence>
<gene>
    <name evidence="2" type="ORF">E0485_17665</name>
</gene>
<dbReference type="AlphaFoldDB" id="A0A4R4EBW9"/>
<feature type="transmembrane region" description="Helical" evidence="1">
    <location>
        <begin position="39"/>
        <end position="56"/>
    </location>
</feature>
<reference evidence="2 3" key="1">
    <citation type="submission" date="2019-03" db="EMBL/GenBank/DDBJ databases">
        <authorList>
            <person name="Kim M.K.M."/>
        </authorList>
    </citation>
    <scope>NUCLEOTIDE SEQUENCE [LARGE SCALE GENOMIC DNA]</scope>
    <source>
        <strain evidence="2 3">18JY21-1</strain>
    </source>
</reference>
<evidence type="ECO:0000313" key="3">
    <source>
        <dbReference type="Proteomes" id="UP000295418"/>
    </source>
</evidence>
<comment type="caution">
    <text evidence="2">The sequence shown here is derived from an EMBL/GenBank/DDBJ whole genome shotgun (WGS) entry which is preliminary data.</text>
</comment>
<keyword evidence="3" id="KW-1185">Reference proteome</keyword>
<dbReference type="EMBL" id="SKFG01000020">
    <property type="protein sequence ID" value="TCZ75428.1"/>
    <property type="molecule type" value="Genomic_DNA"/>
</dbReference>
<keyword evidence="1" id="KW-0472">Membrane</keyword>
<organism evidence="2 3">
    <name type="scientific">Paenibacillus albiflavus</name>
    <dbReference type="NCBI Taxonomy" id="2545760"/>
    <lineage>
        <taxon>Bacteria</taxon>
        <taxon>Bacillati</taxon>
        <taxon>Bacillota</taxon>
        <taxon>Bacilli</taxon>
        <taxon>Bacillales</taxon>
        <taxon>Paenibacillaceae</taxon>
        <taxon>Paenibacillus</taxon>
    </lineage>
</organism>
<feature type="transmembrane region" description="Helical" evidence="1">
    <location>
        <begin position="6"/>
        <end position="27"/>
    </location>
</feature>
<protein>
    <submittedName>
        <fullName evidence="2">Uncharacterized protein</fullName>
    </submittedName>
</protein>
<name>A0A4R4EBW9_9BACL</name>
<accession>A0A4R4EBW9</accession>
<keyword evidence="1" id="KW-1133">Transmembrane helix</keyword>
<dbReference type="OrthoDB" id="1656098at2"/>
<sequence>MAIKWYQQMWVVVIVNILFLPAGILLILMNSRWPSSKKFMWIVLFSAIYIAMYYLTTHGNFISHNP</sequence>
<proteinExistence type="predicted"/>
<keyword evidence="1" id="KW-0812">Transmembrane</keyword>
<dbReference type="Proteomes" id="UP000295418">
    <property type="component" value="Unassembled WGS sequence"/>
</dbReference>